<dbReference type="GO" id="GO:0008757">
    <property type="term" value="F:S-adenosylmethionine-dependent methyltransferase activity"/>
    <property type="evidence" value="ECO:0007669"/>
    <property type="project" value="InterPro"/>
</dbReference>
<dbReference type="SUPFAM" id="SSF53335">
    <property type="entry name" value="S-adenosyl-L-methionine-dependent methyltransferases"/>
    <property type="match status" value="1"/>
</dbReference>
<organism evidence="2 3">
    <name type="scientific">Saccharomyces pastorianus</name>
    <name type="common">Lager yeast</name>
    <name type="synonym">Saccharomyces cerevisiae x Saccharomyces eubayanus</name>
    <dbReference type="NCBI Taxonomy" id="27292"/>
    <lineage>
        <taxon>Eukaryota</taxon>
        <taxon>Fungi</taxon>
        <taxon>Dikarya</taxon>
        <taxon>Ascomycota</taxon>
        <taxon>Saccharomycotina</taxon>
        <taxon>Saccharomycetes</taxon>
        <taxon>Saccharomycetales</taxon>
        <taxon>Saccharomycetaceae</taxon>
        <taxon>Saccharomyces</taxon>
    </lineage>
</organism>
<sequence length="475" mass="54129">MARSGKNPDIRYCVMTQASSLTTNIVLALVVVLMTLLRQNKSLQKWFVSNVEKLLLKKTSTTQKVNISSPSLKLARDEESTGAYQPNFPKLSSGGPTLFELTQNLIRLHEYRARGESYNGLLFQRTRQLDESSQDQLRQLGYFTKLVKSNEGIRENAKIIDKIIQHTLKKLVHSNEQDREFTEEIEKICGEHGYEVRDGQLTQLKPNSQFPVVLSRGSQNAVHEALAHLCRDFSSYYSRERDPLQKFITNRIRNHVVGSGSLKENILIVVPGAGVGGLSHGLSSAFPHMRVDSIELSALMYICNLFALGYDRDVKIRPFTQQYSGQTEFGNQLRALSADLSKFNQCDNLNPLWGDFRQYSPNAKNFDKIIVCSAYFIDTAENVFDYLASIEALKGFCKELHWVNVGPLKYGTKPLVQFTGDELKRLREIRGWKDLVQTYEVDYSKGLNGYLTDYESMYQGYYGLLKFHSVFENSD</sequence>
<evidence type="ECO:0000313" key="3">
    <source>
        <dbReference type="Proteomes" id="UP000501346"/>
    </source>
</evidence>
<dbReference type="InterPro" id="IPR016853">
    <property type="entry name" value="S-AdoMet-bd_YMR209C_prd"/>
</dbReference>
<dbReference type="InterPro" id="IPR029063">
    <property type="entry name" value="SAM-dependent_MTases_sf"/>
</dbReference>
<dbReference type="Pfam" id="PF07942">
    <property type="entry name" value="CARME"/>
    <property type="match status" value="1"/>
</dbReference>
<keyword evidence="1" id="KW-1133">Transmembrane helix</keyword>
<evidence type="ECO:0000256" key="1">
    <source>
        <dbReference type="SAM" id="Phobius"/>
    </source>
</evidence>
<dbReference type="PANTHER" id="PTHR12303">
    <property type="entry name" value="CARNOSINE N-METHYLTRANSFERASE"/>
    <property type="match status" value="1"/>
</dbReference>
<dbReference type="SMART" id="SM01296">
    <property type="entry name" value="N2227"/>
    <property type="match status" value="1"/>
</dbReference>
<protein>
    <submittedName>
        <fullName evidence="2">Uncharacterized protein</fullName>
    </submittedName>
</protein>
<dbReference type="EMBL" id="CP049010">
    <property type="protein sequence ID" value="QID87347.1"/>
    <property type="molecule type" value="Genomic_DNA"/>
</dbReference>
<feature type="transmembrane region" description="Helical" evidence="1">
    <location>
        <begin position="12"/>
        <end position="37"/>
    </location>
</feature>
<proteinExistence type="predicted"/>
<dbReference type="PIRSF" id="PIRSF027174">
    <property type="entry name" value="SAM_bd_YMR209C_prd"/>
    <property type="match status" value="1"/>
</dbReference>
<keyword evidence="3" id="KW-1185">Reference proteome</keyword>
<dbReference type="InterPro" id="IPR012901">
    <property type="entry name" value="CARME"/>
</dbReference>
<keyword evidence="1" id="KW-0472">Membrane</keyword>
<reference evidence="2 3" key="1">
    <citation type="journal article" date="2019" name="BMC Genomics">
        <title>Chromosome level assembly and comparative genome analysis confirm lager-brewing yeasts originated from a single hybridization.</title>
        <authorList>
            <person name="Salazar A.N."/>
            <person name="Gorter de Vries A.R."/>
            <person name="van den Broek M."/>
            <person name="Brouwers N."/>
            <person name="de la Torre Cortes P."/>
            <person name="Kuijpers N.G.A."/>
            <person name="Daran J.G."/>
            <person name="Abeel T."/>
        </authorList>
    </citation>
    <scope>NUCLEOTIDE SEQUENCE [LARGE SCALE GENOMIC DNA]</scope>
    <source>
        <strain evidence="2 3">CBS 1483</strain>
    </source>
</reference>
<evidence type="ECO:0000313" key="2">
    <source>
        <dbReference type="EMBL" id="QID87347.1"/>
    </source>
</evidence>
<accession>A0A6C1EF45</accession>
<keyword evidence="1" id="KW-0812">Transmembrane</keyword>
<dbReference type="OrthoDB" id="978at2759"/>
<dbReference type="PANTHER" id="PTHR12303:SF11">
    <property type="entry name" value="AER338CP"/>
    <property type="match status" value="1"/>
</dbReference>
<gene>
    <name evidence="2" type="ORF">GRS66_010020</name>
</gene>
<name>A0A6C1EF45_SACPS</name>
<dbReference type="Proteomes" id="UP000501346">
    <property type="component" value="Chromosome SeXIII-ScXIII"/>
</dbReference>
<dbReference type="AlphaFoldDB" id="A0A6C1EF45"/>